<dbReference type="InterPro" id="IPR003653">
    <property type="entry name" value="Peptidase_C48_C"/>
</dbReference>
<dbReference type="SUPFAM" id="SSF54001">
    <property type="entry name" value="Cysteine proteinases"/>
    <property type="match status" value="1"/>
</dbReference>
<dbReference type="RefSeq" id="XP_022154997.1">
    <property type="nucleotide sequence ID" value="XM_022299305.1"/>
</dbReference>
<keyword evidence="4 7" id="KW-0863">Zinc-finger</keyword>
<organism evidence="9 10">
    <name type="scientific">Momordica charantia</name>
    <name type="common">Bitter gourd</name>
    <name type="synonym">Balsam pear</name>
    <dbReference type="NCBI Taxonomy" id="3673"/>
    <lineage>
        <taxon>Eukaryota</taxon>
        <taxon>Viridiplantae</taxon>
        <taxon>Streptophyta</taxon>
        <taxon>Embryophyta</taxon>
        <taxon>Tracheophyta</taxon>
        <taxon>Spermatophyta</taxon>
        <taxon>Magnoliopsida</taxon>
        <taxon>eudicotyledons</taxon>
        <taxon>Gunneridae</taxon>
        <taxon>Pentapetalae</taxon>
        <taxon>rosids</taxon>
        <taxon>fabids</taxon>
        <taxon>Cucurbitales</taxon>
        <taxon>Cucurbitaceae</taxon>
        <taxon>Momordiceae</taxon>
        <taxon>Momordica</taxon>
    </lineage>
</organism>
<dbReference type="InterPro" id="IPR006564">
    <property type="entry name" value="Znf_PMZ"/>
</dbReference>
<feature type="domain" description="SWIM-type" evidence="8">
    <location>
        <begin position="479"/>
        <end position="511"/>
    </location>
</feature>
<evidence type="ECO:0000256" key="4">
    <source>
        <dbReference type="ARBA" id="ARBA00022771"/>
    </source>
</evidence>
<comment type="similarity">
    <text evidence="1">Belongs to the peptidase C48 family.</text>
</comment>
<keyword evidence="2" id="KW-0645">Protease</keyword>
<dbReference type="PANTHER" id="PTHR31973">
    <property type="entry name" value="POLYPROTEIN, PUTATIVE-RELATED"/>
    <property type="match status" value="1"/>
</dbReference>
<dbReference type="InterPro" id="IPR038765">
    <property type="entry name" value="Papain-like_cys_pep_sf"/>
</dbReference>
<accession>A0A6J1DN69</accession>
<proteinExistence type="inferred from homology"/>
<dbReference type="Pfam" id="PF10551">
    <property type="entry name" value="MULE"/>
    <property type="match status" value="1"/>
</dbReference>
<evidence type="ECO:0000256" key="1">
    <source>
        <dbReference type="ARBA" id="ARBA00005234"/>
    </source>
</evidence>
<dbReference type="PROSITE" id="PS50966">
    <property type="entry name" value="ZF_SWIM"/>
    <property type="match status" value="1"/>
</dbReference>
<keyword evidence="6" id="KW-0862">Zinc</keyword>
<evidence type="ECO:0000256" key="3">
    <source>
        <dbReference type="ARBA" id="ARBA00022723"/>
    </source>
</evidence>
<dbReference type="InterPro" id="IPR018289">
    <property type="entry name" value="MULE_transposase_dom"/>
</dbReference>
<evidence type="ECO:0000313" key="9">
    <source>
        <dbReference type="Proteomes" id="UP000504603"/>
    </source>
</evidence>
<dbReference type="Gene3D" id="3.40.395.10">
    <property type="entry name" value="Adenoviral Proteinase, Chain A"/>
    <property type="match status" value="1"/>
</dbReference>
<dbReference type="Pfam" id="PF02902">
    <property type="entry name" value="Peptidase_C48"/>
    <property type="match status" value="1"/>
</dbReference>
<evidence type="ECO:0000256" key="6">
    <source>
        <dbReference type="ARBA" id="ARBA00022833"/>
    </source>
</evidence>
<dbReference type="OrthoDB" id="1895122at2759"/>
<dbReference type="GO" id="GO:0008234">
    <property type="term" value="F:cysteine-type peptidase activity"/>
    <property type="evidence" value="ECO:0007669"/>
    <property type="project" value="InterPro"/>
</dbReference>
<dbReference type="Pfam" id="PF04434">
    <property type="entry name" value="SWIM"/>
    <property type="match status" value="1"/>
</dbReference>
<evidence type="ECO:0000256" key="7">
    <source>
        <dbReference type="PROSITE-ProRule" id="PRU00325"/>
    </source>
</evidence>
<dbReference type="AlphaFoldDB" id="A0A6J1DN69"/>
<evidence type="ECO:0000259" key="8">
    <source>
        <dbReference type="PROSITE" id="PS50966"/>
    </source>
</evidence>
<dbReference type="GeneID" id="111022140"/>
<dbReference type="Proteomes" id="UP000504603">
    <property type="component" value="Unplaced"/>
</dbReference>
<evidence type="ECO:0000256" key="2">
    <source>
        <dbReference type="ARBA" id="ARBA00022670"/>
    </source>
</evidence>
<keyword evidence="3" id="KW-0479">Metal-binding</keyword>
<sequence length="511" mass="58344">MDVVLGQVEDFIPAWVDVDVVYSLLLIRDHWVLVAIDMTQSEIFVYDSLPGHISTSKLMIDLRPLSHTIPSLLYACGLMDTADCKLRKTPWHVYRPTTDTRQKGGSELHVGKIFVSKQDLCMVMSNAAMRSNREYKVSRSTKSKFVVRCINNTCNLRVATHSVGKSSIFCISKYVDAHTCMIDTVNHDHKQASSSIVANLIKDRVAGIGRIYMIKHIKEDVRKEFGVNKSYDKAHRARELAYAIVRGRPEDSYMHLHVYGEAIKIEYPGAIFHIETKGSLNFKYPFMALGASIRGFQSITRCVIMVDGTHLKGKFRGVLLIGVAMDENNQIYPFAFAIVDNESDASWKWFMKNLKDMIGDPQKLVFIYDRHDAAYAYRKSQFTYYWNQILSVGSGSLAKYLQEIGVERWARCYQVGRRYENMTTNSTKSERRTHWSTQNTSHSDYADERLALQFEKSRRYTVKPVDWCMFHVEDAGLDGTVDLNAHTCTCMEFQYMGIPCSHAIAAAGTRI</sequence>
<dbReference type="KEGG" id="mcha:111022140"/>
<evidence type="ECO:0000256" key="5">
    <source>
        <dbReference type="ARBA" id="ARBA00022801"/>
    </source>
</evidence>
<evidence type="ECO:0000313" key="10">
    <source>
        <dbReference type="RefSeq" id="XP_022154997.1"/>
    </source>
</evidence>
<protein>
    <submittedName>
        <fullName evidence="10">Uncharacterized protein LOC111022140</fullName>
    </submittedName>
</protein>
<dbReference type="InterPro" id="IPR007527">
    <property type="entry name" value="Znf_SWIM"/>
</dbReference>
<dbReference type="GO" id="GO:0008270">
    <property type="term" value="F:zinc ion binding"/>
    <property type="evidence" value="ECO:0007669"/>
    <property type="project" value="UniProtKB-KW"/>
</dbReference>
<dbReference type="GO" id="GO:0006508">
    <property type="term" value="P:proteolysis"/>
    <property type="evidence" value="ECO:0007669"/>
    <property type="project" value="UniProtKB-KW"/>
</dbReference>
<dbReference type="SMART" id="SM00575">
    <property type="entry name" value="ZnF_PMZ"/>
    <property type="match status" value="1"/>
</dbReference>
<name>A0A6J1DN69_MOMCH</name>
<keyword evidence="5" id="KW-0378">Hydrolase</keyword>
<reference evidence="10" key="1">
    <citation type="submission" date="2025-08" db="UniProtKB">
        <authorList>
            <consortium name="RefSeq"/>
        </authorList>
    </citation>
    <scope>IDENTIFICATION</scope>
    <source>
        <strain evidence="10">OHB3-1</strain>
    </source>
</reference>
<keyword evidence="9" id="KW-1185">Reference proteome</keyword>
<gene>
    <name evidence="10" type="primary">LOC111022140</name>
</gene>
<dbReference type="PANTHER" id="PTHR31973:SF195">
    <property type="entry name" value="MUDR FAMILY TRANSPOSASE"/>
    <property type="match status" value="1"/>
</dbReference>